<gene>
    <name evidence="1" type="ORF">LCGC14_1942200</name>
</gene>
<organism evidence="1">
    <name type="scientific">marine sediment metagenome</name>
    <dbReference type="NCBI Taxonomy" id="412755"/>
    <lineage>
        <taxon>unclassified sequences</taxon>
        <taxon>metagenomes</taxon>
        <taxon>ecological metagenomes</taxon>
    </lineage>
</organism>
<comment type="caution">
    <text evidence="1">The sequence shown here is derived from an EMBL/GenBank/DDBJ whole genome shotgun (WGS) entry which is preliminary data.</text>
</comment>
<protein>
    <submittedName>
        <fullName evidence="1">Uncharacterized protein</fullName>
    </submittedName>
</protein>
<reference evidence="1" key="1">
    <citation type="journal article" date="2015" name="Nature">
        <title>Complex archaea that bridge the gap between prokaryotes and eukaryotes.</title>
        <authorList>
            <person name="Spang A."/>
            <person name="Saw J.H."/>
            <person name="Jorgensen S.L."/>
            <person name="Zaremba-Niedzwiedzka K."/>
            <person name="Martijn J."/>
            <person name="Lind A.E."/>
            <person name="van Eijk R."/>
            <person name="Schleper C."/>
            <person name="Guy L."/>
            <person name="Ettema T.J."/>
        </authorList>
    </citation>
    <scope>NUCLEOTIDE SEQUENCE</scope>
</reference>
<evidence type="ECO:0000313" key="1">
    <source>
        <dbReference type="EMBL" id="KKL86696.1"/>
    </source>
</evidence>
<proteinExistence type="predicted"/>
<name>A0A0F9G8H5_9ZZZZ</name>
<sequence length="84" mass="9499">MTNKEIEIQDALGTLPLWKRLELGDVELVEIPVNSQSGYSKCVSIPGVTNGPPRYYYRADICGSKEKIIQRLIEDCKKGGWRDD</sequence>
<accession>A0A0F9G8H5</accession>
<dbReference type="AlphaFoldDB" id="A0A0F9G8H5"/>
<dbReference type="EMBL" id="LAZR01021038">
    <property type="protein sequence ID" value="KKL86696.1"/>
    <property type="molecule type" value="Genomic_DNA"/>
</dbReference>